<dbReference type="SFLD" id="SFLDS00029">
    <property type="entry name" value="Radical_SAM"/>
    <property type="match status" value="1"/>
</dbReference>
<dbReference type="RefSeq" id="WP_066248391.1">
    <property type="nucleotide sequence ID" value="NZ_CP134501.1"/>
</dbReference>
<evidence type="ECO:0000256" key="1">
    <source>
        <dbReference type="ARBA" id="ARBA00001966"/>
    </source>
</evidence>
<keyword evidence="4" id="KW-0479">Metal-binding</keyword>
<evidence type="ECO:0000313" key="9">
    <source>
        <dbReference type="EMBL" id="WNF34081.1"/>
    </source>
</evidence>
<comment type="cofactor">
    <cofactor evidence="1">
        <name>[4Fe-4S] cluster</name>
        <dbReference type="ChEBI" id="CHEBI:49883"/>
    </cofactor>
</comment>
<dbReference type="SFLD" id="SFLDG01384">
    <property type="entry name" value="thioether_bond_formation_requi"/>
    <property type="match status" value="1"/>
</dbReference>
<dbReference type="CDD" id="cd01335">
    <property type="entry name" value="Radical_SAM"/>
    <property type="match status" value="1"/>
</dbReference>
<proteinExistence type="inferred from homology"/>
<dbReference type="InterPro" id="IPR058240">
    <property type="entry name" value="rSAM_sf"/>
</dbReference>
<sequence>MIKFLTEPLLFDTEKGNYCYDNSTRIVIPVNKSEKNFLSAIKIGDTIHEEDFQKNNLNELLHKIVKYNLFQSDFQLPKITEQFIKEKLLTEGISHLCLIVTDACNFRCKYCIYSDHYFYSKNFSNKRMDFQTAKSAIDYYMNVNIKSIQYNPNLSISIGFYGGEPLINWKLIKQVVEYTNDNYKKVFDNIFFSITTNAYLLTEDKINYMFDKNFSISVSLDGDKENHDRNRVTINEKGTFDRVFKNLALMDDIYREKVRLNKPVLPYGILITYDNLTDFSKLDKYFMEHPELDKRIQRVNRVSNINTEYYKGVQLEQSYLERRKDFIKGLIERAKDKQFEKKATNFSKTILKSIIFDPMMNTAYSNNELRGTCLPGIHKLAVDSDGNFHMCEKINPHYPVGNIETGLDPTKQANYMNNFFSALAGCKNCNLNNICNLCYVITETDGQGFQLKDTFCKNFREGIINSFSTYYSILENNPGIFQEIRE</sequence>
<evidence type="ECO:0000256" key="2">
    <source>
        <dbReference type="ARBA" id="ARBA00022485"/>
    </source>
</evidence>
<evidence type="ECO:0000313" key="10">
    <source>
        <dbReference type="Proteomes" id="UP001303701"/>
    </source>
</evidence>
<dbReference type="Pfam" id="PF04055">
    <property type="entry name" value="Radical_SAM"/>
    <property type="match status" value="1"/>
</dbReference>
<keyword evidence="6" id="KW-0411">Iron-sulfur</keyword>
<dbReference type="SUPFAM" id="SSF102114">
    <property type="entry name" value="Radical SAM enzymes"/>
    <property type="match status" value="1"/>
</dbReference>
<keyword evidence="10" id="KW-1185">Reference proteome</keyword>
<keyword evidence="2" id="KW-0004">4Fe-4S</keyword>
<dbReference type="Gene3D" id="3.20.20.70">
    <property type="entry name" value="Aldolase class I"/>
    <property type="match status" value="1"/>
</dbReference>
<evidence type="ECO:0000259" key="8">
    <source>
        <dbReference type="Pfam" id="PF04055"/>
    </source>
</evidence>
<evidence type="ECO:0000256" key="4">
    <source>
        <dbReference type="ARBA" id="ARBA00022723"/>
    </source>
</evidence>
<accession>A0ABY9WLA9</accession>
<dbReference type="InterPro" id="IPR023867">
    <property type="entry name" value="Sulphatase_maturase_rSAM"/>
</dbReference>
<keyword evidence="5" id="KW-0408">Iron</keyword>
<protein>
    <submittedName>
        <fullName evidence="9">Radical SAM protein</fullName>
    </submittedName>
</protein>
<reference evidence="9 10" key="1">
    <citation type="submission" date="2023-09" db="EMBL/GenBank/DDBJ databases">
        <title>Different Types of Thermotolerant Ring-Cleaving Dioxygenases derived from Aeribacillus composti HB-1 applied for multiple aromatic hydrocarbons removal.</title>
        <authorList>
            <person name="Cao L."/>
            <person name="Li M."/>
            <person name="Ma T."/>
        </authorList>
    </citation>
    <scope>NUCLEOTIDE SEQUENCE [LARGE SCALE GENOMIC DNA]</scope>
    <source>
        <strain evidence="9 10">HB-1</strain>
    </source>
</reference>
<dbReference type="SFLD" id="SFLDG01067">
    <property type="entry name" value="SPASM/twitch_domain_containing"/>
    <property type="match status" value="1"/>
</dbReference>
<dbReference type="InterPro" id="IPR013785">
    <property type="entry name" value="Aldolase_TIM"/>
</dbReference>
<evidence type="ECO:0000256" key="6">
    <source>
        <dbReference type="ARBA" id="ARBA00023014"/>
    </source>
</evidence>
<evidence type="ECO:0000256" key="3">
    <source>
        <dbReference type="ARBA" id="ARBA00022691"/>
    </source>
</evidence>
<feature type="domain" description="Radical SAM core" evidence="8">
    <location>
        <begin position="99"/>
        <end position="252"/>
    </location>
</feature>
<evidence type="ECO:0000256" key="5">
    <source>
        <dbReference type="ARBA" id="ARBA00023004"/>
    </source>
</evidence>
<dbReference type="EMBL" id="CP134501">
    <property type="protein sequence ID" value="WNF34081.1"/>
    <property type="molecule type" value="Genomic_DNA"/>
</dbReference>
<organism evidence="9 10">
    <name type="scientific">Aeribacillus composti</name>
    <dbReference type="NCBI Taxonomy" id="1868734"/>
    <lineage>
        <taxon>Bacteria</taxon>
        <taxon>Bacillati</taxon>
        <taxon>Bacillota</taxon>
        <taxon>Bacilli</taxon>
        <taxon>Bacillales</taxon>
        <taxon>Bacillaceae</taxon>
        <taxon>Aeribacillus</taxon>
    </lineage>
</organism>
<dbReference type="Proteomes" id="UP001303701">
    <property type="component" value="Chromosome"/>
</dbReference>
<dbReference type="PROSITE" id="PS01305">
    <property type="entry name" value="MOAA_NIFB_PQQE"/>
    <property type="match status" value="1"/>
</dbReference>
<keyword evidence="3" id="KW-0949">S-adenosyl-L-methionine</keyword>
<dbReference type="SFLD" id="SFLDG01386">
    <property type="entry name" value="main_SPASM_domain-containing"/>
    <property type="match status" value="1"/>
</dbReference>
<dbReference type="PANTHER" id="PTHR43273:SF3">
    <property type="entry name" value="ANAEROBIC SULFATASE-MATURATING ENZYME HOMOLOG ASLB-RELATED"/>
    <property type="match status" value="1"/>
</dbReference>
<dbReference type="GeneID" id="301125365"/>
<comment type="similarity">
    <text evidence="7">Belongs to the radical SAM superfamily. Anaerobic sulfatase-maturating enzyme family.</text>
</comment>
<evidence type="ECO:0000256" key="7">
    <source>
        <dbReference type="ARBA" id="ARBA00023601"/>
    </source>
</evidence>
<dbReference type="InterPro" id="IPR000385">
    <property type="entry name" value="MoaA_NifB_PqqE_Fe-S-bd_CS"/>
</dbReference>
<dbReference type="InterPro" id="IPR007197">
    <property type="entry name" value="rSAM"/>
</dbReference>
<dbReference type="PANTHER" id="PTHR43273">
    <property type="entry name" value="ANAEROBIC SULFATASE-MATURATING ENZYME HOMOLOG ASLB-RELATED"/>
    <property type="match status" value="1"/>
</dbReference>
<name>A0ABY9WLA9_9BACI</name>
<gene>
    <name evidence="9" type="ORF">RI196_05285</name>
</gene>